<name>A0A542XAZ1_9MICO</name>
<proteinExistence type="predicted"/>
<feature type="domain" description="AB hydrolase-1" evidence="1">
    <location>
        <begin position="159"/>
        <end position="271"/>
    </location>
</feature>
<evidence type="ECO:0000313" key="2">
    <source>
        <dbReference type="EMBL" id="TQL33012.1"/>
    </source>
</evidence>
<dbReference type="SUPFAM" id="SSF53474">
    <property type="entry name" value="alpha/beta-Hydrolases"/>
    <property type="match status" value="1"/>
</dbReference>
<dbReference type="Gene3D" id="3.40.50.1820">
    <property type="entry name" value="alpha/beta hydrolase"/>
    <property type="match status" value="1"/>
</dbReference>
<dbReference type="InterPro" id="IPR029058">
    <property type="entry name" value="AB_hydrolase_fold"/>
</dbReference>
<dbReference type="GO" id="GO:0003824">
    <property type="term" value="F:catalytic activity"/>
    <property type="evidence" value="ECO:0007669"/>
    <property type="project" value="UniProtKB-ARBA"/>
</dbReference>
<organism evidence="2 3">
    <name type="scientific">Barrientosiimonas humi</name>
    <dbReference type="NCBI Taxonomy" id="999931"/>
    <lineage>
        <taxon>Bacteria</taxon>
        <taxon>Bacillati</taxon>
        <taxon>Actinomycetota</taxon>
        <taxon>Actinomycetes</taxon>
        <taxon>Micrococcales</taxon>
        <taxon>Dermacoccaceae</taxon>
        <taxon>Barrientosiimonas</taxon>
    </lineage>
</organism>
<protein>
    <recommendedName>
        <fullName evidence="1">AB hydrolase-1 domain-containing protein</fullName>
    </recommendedName>
</protein>
<accession>A0A542XAZ1</accession>
<gene>
    <name evidence="2" type="ORF">FB554_1145</name>
</gene>
<dbReference type="EMBL" id="VFOK01000001">
    <property type="protein sequence ID" value="TQL33012.1"/>
    <property type="molecule type" value="Genomic_DNA"/>
</dbReference>
<sequence>MAAATSVVGGLAAVTGLASVGAASYFARRVVTPESERPDDALVTALDRAADPPTVTFRADEWSTAPGRYGLWFAADTGHARIGDVLSRDDDRGEVTRELHGVDQGDLAPGPARWSGYYFSGPPDRSLGLDHENVRIAGELGDNPAWVVPAGDGERWAVLVHGRGATREETLRAVPVLHELGITALVVSYRNDTDAPASLDGRYGLGLHEWRDVDAAMAYAVGRGAQELILFGWSMGGAIVLQTLEQSRGSDRVSRVVLDGPVVDWADVIRHQAAINRVPRPVGALGQMLLGGKVGRHLIGLHEPLEIGLTDWVARADELRHPILLIHSQDDGFVPYGPSAALASARPDLVTYARWEVAEHCREWNTDPQRWERLVHDYCAGPDPRAGREALAAATRQ</sequence>
<dbReference type="RefSeq" id="WP_236022294.1">
    <property type="nucleotide sequence ID" value="NZ_CAJTBP010000001.1"/>
</dbReference>
<dbReference type="Proteomes" id="UP000318336">
    <property type="component" value="Unassembled WGS sequence"/>
</dbReference>
<evidence type="ECO:0000259" key="1">
    <source>
        <dbReference type="Pfam" id="PF00561"/>
    </source>
</evidence>
<reference evidence="2 3" key="1">
    <citation type="submission" date="2019-06" db="EMBL/GenBank/DDBJ databases">
        <title>Sequencing the genomes of 1000 actinobacteria strains.</title>
        <authorList>
            <person name="Klenk H.-P."/>
        </authorList>
    </citation>
    <scope>NUCLEOTIDE SEQUENCE [LARGE SCALE GENOMIC DNA]</scope>
    <source>
        <strain evidence="2 3">DSM 24617</strain>
    </source>
</reference>
<comment type="caution">
    <text evidence="2">The sequence shown here is derived from an EMBL/GenBank/DDBJ whole genome shotgun (WGS) entry which is preliminary data.</text>
</comment>
<dbReference type="InterPro" id="IPR000073">
    <property type="entry name" value="AB_hydrolase_1"/>
</dbReference>
<keyword evidence="3" id="KW-1185">Reference proteome</keyword>
<dbReference type="Pfam" id="PF00561">
    <property type="entry name" value="Abhydrolase_1"/>
    <property type="match status" value="1"/>
</dbReference>
<dbReference type="AlphaFoldDB" id="A0A542XAZ1"/>
<evidence type="ECO:0000313" key="3">
    <source>
        <dbReference type="Proteomes" id="UP000318336"/>
    </source>
</evidence>